<name>A0A8J4T0T0_9TREM</name>
<organism evidence="1 2">
    <name type="scientific">Paragonimus heterotremus</name>
    <dbReference type="NCBI Taxonomy" id="100268"/>
    <lineage>
        <taxon>Eukaryota</taxon>
        <taxon>Metazoa</taxon>
        <taxon>Spiralia</taxon>
        <taxon>Lophotrochozoa</taxon>
        <taxon>Platyhelminthes</taxon>
        <taxon>Trematoda</taxon>
        <taxon>Digenea</taxon>
        <taxon>Plagiorchiida</taxon>
        <taxon>Troglotremata</taxon>
        <taxon>Troglotrematidae</taxon>
        <taxon>Paragonimus</taxon>
    </lineage>
</organism>
<comment type="caution">
    <text evidence="1">The sequence shown here is derived from an EMBL/GenBank/DDBJ whole genome shotgun (WGS) entry which is preliminary data.</text>
</comment>
<sequence>MVQQFNCRHGATNRTFSSGLFVLAKDYRDGVEEWTAGHILRRTDRVTYDVEVQSSVWGRHANQLHPFFQLVTVPSVRVIPLDIPLGTFELPQDILAAAPNPEAHPLSICTPRRWTDRCR</sequence>
<dbReference type="OrthoDB" id="6272045at2759"/>
<reference evidence="1" key="1">
    <citation type="submission" date="2019-05" db="EMBL/GenBank/DDBJ databases">
        <title>Annotation for the trematode Paragonimus heterotremus.</title>
        <authorList>
            <person name="Choi Y.-J."/>
        </authorList>
    </citation>
    <scope>NUCLEOTIDE SEQUENCE</scope>
    <source>
        <strain evidence="1">LC</strain>
    </source>
</reference>
<evidence type="ECO:0000313" key="1">
    <source>
        <dbReference type="EMBL" id="KAF5395734.1"/>
    </source>
</evidence>
<protein>
    <submittedName>
        <fullName evidence="1">Uncharacterized protein</fullName>
    </submittedName>
</protein>
<gene>
    <name evidence="1" type="ORF">PHET_11580</name>
</gene>
<proteinExistence type="predicted"/>
<dbReference type="EMBL" id="LUCH01010626">
    <property type="protein sequence ID" value="KAF5395734.1"/>
    <property type="molecule type" value="Genomic_DNA"/>
</dbReference>
<dbReference type="AlphaFoldDB" id="A0A8J4T0T0"/>
<dbReference type="Proteomes" id="UP000748531">
    <property type="component" value="Unassembled WGS sequence"/>
</dbReference>
<keyword evidence="2" id="KW-1185">Reference proteome</keyword>
<evidence type="ECO:0000313" key="2">
    <source>
        <dbReference type="Proteomes" id="UP000748531"/>
    </source>
</evidence>
<accession>A0A8J4T0T0</accession>